<dbReference type="PROSITE" id="PS51670">
    <property type="entry name" value="SHKT"/>
    <property type="match status" value="1"/>
</dbReference>
<feature type="domain" description="ShKT" evidence="3">
    <location>
        <begin position="28"/>
        <end position="62"/>
    </location>
</feature>
<proteinExistence type="predicted"/>
<gene>
    <name evidence="4" type="ORF">BaRGS_00001143</name>
</gene>
<organism evidence="4 5">
    <name type="scientific">Batillaria attramentaria</name>
    <dbReference type="NCBI Taxonomy" id="370345"/>
    <lineage>
        <taxon>Eukaryota</taxon>
        <taxon>Metazoa</taxon>
        <taxon>Spiralia</taxon>
        <taxon>Lophotrochozoa</taxon>
        <taxon>Mollusca</taxon>
        <taxon>Gastropoda</taxon>
        <taxon>Caenogastropoda</taxon>
        <taxon>Sorbeoconcha</taxon>
        <taxon>Cerithioidea</taxon>
        <taxon>Batillariidae</taxon>
        <taxon>Batillaria</taxon>
    </lineage>
</organism>
<dbReference type="Proteomes" id="UP001519460">
    <property type="component" value="Unassembled WGS sequence"/>
</dbReference>
<dbReference type="Pfam" id="PF01549">
    <property type="entry name" value="ShK"/>
    <property type="match status" value="1"/>
</dbReference>
<evidence type="ECO:0000256" key="1">
    <source>
        <dbReference type="PROSITE-ProRule" id="PRU01005"/>
    </source>
</evidence>
<comment type="caution">
    <text evidence="1">Lacks conserved residue(s) required for the propagation of feature annotation.</text>
</comment>
<feature type="compositionally biased region" description="Basic residues" evidence="2">
    <location>
        <begin position="98"/>
        <end position="110"/>
    </location>
</feature>
<dbReference type="EMBL" id="JACVVK020000004">
    <property type="protein sequence ID" value="KAK7507208.1"/>
    <property type="molecule type" value="Genomic_DNA"/>
</dbReference>
<reference evidence="4 5" key="1">
    <citation type="journal article" date="2023" name="Sci. Data">
        <title>Genome assembly of the Korean intertidal mud-creeper Batillaria attramentaria.</title>
        <authorList>
            <person name="Patra A.K."/>
            <person name="Ho P.T."/>
            <person name="Jun S."/>
            <person name="Lee S.J."/>
            <person name="Kim Y."/>
            <person name="Won Y.J."/>
        </authorList>
    </citation>
    <scope>NUCLEOTIDE SEQUENCE [LARGE SCALE GENOMIC DNA]</scope>
    <source>
        <strain evidence="4">Wonlab-2016</strain>
    </source>
</reference>
<evidence type="ECO:0000256" key="2">
    <source>
        <dbReference type="SAM" id="MobiDB-lite"/>
    </source>
</evidence>
<keyword evidence="5" id="KW-1185">Reference proteome</keyword>
<evidence type="ECO:0000313" key="4">
    <source>
        <dbReference type="EMBL" id="KAK7507208.1"/>
    </source>
</evidence>
<dbReference type="AlphaFoldDB" id="A0ABD0M6V7"/>
<name>A0ABD0M6V7_9CAEN</name>
<sequence length="123" mass="14389">MIQQRRTSATRTTTSSPPTVPPPCERKCRDEHEDCEMWALRGECRNTADYMQRHCRKSCKSCCSGPRNRYNGSHAYISGSRQQTNVRGGGNTSQFRRHTLRHRHSHRERKRGVPECVEKRPYE</sequence>
<feature type="region of interest" description="Disordered" evidence="2">
    <location>
        <begin position="98"/>
        <end position="123"/>
    </location>
</feature>
<dbReference type="SMART" id="SM00254">
    <property type="entry name" value="ShKT"/>
    <property type="match status" value="1"/>
</dbReference>
<keyword evidence="1" id="KW-1015">Disulfide bond</keyword>
<feature type="disulfide bond" evidence="1">
    <location>
        <begin position="28"/>
        <end position="62"/>
    </location>
</feature>
<feature type="region of interest" description="Disordered" evidence="2">
    <location>
        <begin position="1"/>
        <end position="25"/>
    </location>
</feature>
<dbReference type="InterPro" id="IPR003582">
    <property type="entry name" value="ShKT_dom"/>
</dbReference>
<feature type="compositionally biased region" description="Low complexity" evidence="2">
    <location>
        <begin position="1"/>
        <end position="17"/>
    </location>
</feature>
<evidence type="ECO:0000259" key="3">
    <source>
        <dbReference type="PROSITE" id="PS51670"/>
    </source>
</evidence>
<feature type="compositionally biased region" description="Basic and acidic residues" evidence="2">
    <location>
        <begin position="111"/>
        <end position="123"/>
    </location>
</feature>
<accession>A0ABD0M6V7</accession>
<protein>
    <recommendedName>
        <fullName evidence="3">ShKT domain-containing protein</fullName>
    </recommendedName>
</protein>
<comment type="caution">
    <text evidence="4">The sequence shown here is derived from an EMBL/GenBank/DDBJ whole genome shotgun (WGS) entry which is preliminary data.</text>
</comment>
<evidence type="ECO:0000313" key="5">
    <source>
        <dbReference type="Proteomes" id="UP001519460"/>
    </source>
</evidence>